<evidence type="ECO:0000313" key="1">
    <source>
        <dbReference type="EMBL" id="MBT0728529.1"/>
    </source>
</evidence>
<protein>
    <submittedName>
        <fullName evidence="1">Helix-turn-helix domain-containing protein</fullName>
    </submittedName>
</protein>
<name>A0ABS5T837_9GAMM</name>
<accession>A0ABS5T837</accession>
<comment type="caution">
    <text evidence="1">The sequence shown here is derived from an EMBL/GenBank/DDBJ whole genome shotgun (WGS) entry which is preliminary data.</text>
</comment>
<organism evidence="1 2">
    <name type="scientific">Rosenbergiella australiborealis</name>
    <dbReference type="NCBI Taxonomy" id="1544696"/>
    <lineage>
        <taxon>Bacteria</taxon>
        <taxon>Pseudomonadati</taxon>
        <taxon>Pseudomonadota</taxon>
        <taxon>Gammaproteobacteria</taxon>
        <taxon>Enterobacterales</taxon>
        <taxon>Erwiniaceae</taxon>
        <taxon>Rosenbergiella</taxon>
    </lineage>
</organism>
<keyword evidence="2" id="KW-1185">Reference proteome</keyword>
<proteinExistence type="predicted"/>
<evidence type="ECO:0000313" key="2">
    <source>
        <dbReference type="Proteomes" id="UP000786875"/>
    </source>
</evidence>
<reference evidence="1 2" key="1">
    <citation type="submission" date="2020-04" db="EMBL/GenBank/DDBJ databases">
        <title>Genome sequencing of Rosenbergiella species.</title>
        <authorList>
            <person name="Alvarez-Perez S."/>
            <person name="Lievens B."/>
        </authorList>
    </citation>
    <scope>NUCLEOTIDE SEQUENCE [LARGE SCALE GENOMIC DNA]</scope>
    <source>
        <strain evidence="1 2">CdVSA20.1</strain>
    </source>
</reference>
<dbReference type="EMBL" id="JABBFO010000024">
    <property type="protein sequence ID" value="MBT0728529.1"/>
    <property type="molecule type" value="Genomic_DNA"/>
</dbReference>
<sequence>MAKVSISEAARLAGKSRTTLHRLIKTGELSVSTGERNAKMIDISELVRVFPDLKLSTVGQPIDQVNEQCVTGDVTGREHENDRLKQEIEHLKTLVSSQQSHIDSLKHAMLLIEHKQQLEIPPQETTAATKFRSRWVFWRK</sequence>
<dbReference type="Proteomes" id="UP000786875">
    <property type="component" value="Unassembled WGS sequence"/>
</dbReference>
<gene>
    <name evidence="1" type="ORF">HGT73_14400</name>
</gene>